<evidence type="ECO:0000259" key="1">
    <source>
        <dbReference type="Pfam" id="PF04149"/>
    </source>
</evidence>
<sequence>MKAETVSPFRKSSYSAQSGDCVEVAHTTDGGRALRDSKSPARPHLSFGPSAWISFVKALIGDAETSA</sequence>
<proteinExistence type="predicted"/>
<keyword evidence="3" id="KW-1185">Reference proteome</keyword>
<accession>A0ABQ2V9L2</accession>
<dbReference type="Proteomes" id="UP000654471">
    <property type="component" value="Unassembled WGS sequence"/>
</dbReference>
<dbReference type="EMBL" id="BMRP01000014">
    <property type="protein sequence ID" value="GGU71468.1"/>
    <property type="molecule type" value="Genomic_DNA"/>
</dbReference>
<name>A0ABQ2V9L2_9ACTN</name>
<dbReference type="Pfam" id="PF04149">
    <property type="entry name" value="DUF397"/>
    <property type="match status" value="1"/>
</dbReference>
<protein>
    <recommendedName>
        <fullName evidence="1">DUF397 domain-containing protein</fullName>
    </recommendedName>
</protein>
<evidence type="ECO:0000313" key="3">
    <source>
        <dbReference type="Proteomes" id="UP000654471"/>
    </source>
</evidence>
<comment type="caution">
    <text evidence="2">The sequence shown here is derived from an EMBL/GenBank/DDBJ whole genome shotgun (WGS) entry which is preliminary data.</text>
</comment>
<feature type="domain" description="DUF397" evidence="1">
    <location>
        <begin position="9"/>
        <end position="58"/>
    </location>
</feature>
<evidence type="ECO:0000313" key="2">
    <source>
        <dbReference type="EMBL" id="GGU71468.1"/>
    </source>
</evidence>
<gene>
    <name evidence="2" type="ORF">GCM10010211_41360</name>
</gene>
<dbReference type="InterPro" id="IPR007278">
    <property type="entry name" value="DUF397"/>
</dbReference>
<reference evidence="3" key="1">
    <citation type="journal article" date="2019" name="Int. J. Syst. Evol. Microbiol.">
        <title>The Global Catalogue of Microorganisms (GCM) 10K type strain sequencing project: providing services to taxonomists for standard genome sequencing and annotation.</title>
        <authorList>
            <consortium name="The Broad Institute Genomics Platform"/>
            <consortium name="The Broad Institute Genome Sequencing Center for Infectious Disease"/>
            <person name="Wu L."/>
            <person name="Ma J."/>
        </authorList>
    </citation>
    <scope>NUCLEOTIDE SEQUENCE [LARGE SCALE GENOMIC DNA]</scope>
    <source>
        <strain evidence="3">JCM 3399</strain>
    </source>
</reference>
<organism evidence="2 3">
    <name type="scientific">Streptomyces albospinus</name>
    <dbReference type="NCBI Taxonomy" id="285515"/>
    <lineage>
        <taxon>Bacteria</taxon>
        <taxon>Bacillati</taxon>
        <taxon>Actinomycetota</taxon>
        <taxon>Actinomycetes</taxon>
        <taxon>Kitasatosporales</taxon>
        <taxon>Streptomycetaceae</taxon>
        <taxon>Streptomyces</taxon>
    </lineage>
</organism>